<dbReference type="CDD" id="cd20405">
    <property type="entry name" value="Tudor_Agenet_AtDUF_rpt1_3"/>
    <property type="match status" value="1"/>
</dbReference>
<protein>
    <recommendedName>
        <fullName evidence="1">Agenet domain-containing protein</fullName>
    </recommendedName>
</protein>
<evidence type="ECO:0000313" key="2">
    <source>
        <dbReference type="EMBL" id="KAH7533538.1"/>
    </source>
</evidence>
<feature type="domain" description="Agenet" evidence="1">
    <location>
        <begin position="1"/>
        <end position="69"/>
    </location>
</feature>
<name>A0A978VKB9_ZIZJJ</name>
<dbReference type="Proteomes" id="UP000813462">
    <property type="component" value="Unassembled WGS sequence"/>
</dbReference>
<evidence type="ECO:0000313" key="3">
    <source>
        <dbReference type="Proteomes" id="UP000813462"/>
    </source>
</evidence>
<dbReference type="Pfam" id="PF05641">
    <property type="entry name" value="Agenet"/>
    <property type="match status" value="1"/>
</dbReference>
<reference evidence="2" key="1">
    <citation type="journal article" date="2021" name="Front. Plant Sci.">
        <title>Chromosome-Scale Genome Assembly for Chinese Sour Jujube and Insights Into Its Genome Evolution and Domestication Signature.</title>
        <authorList>
            <person name="Shen L.-Y."/>
            <person name="Luo H."/>
            <person name="Wang X.-L."/>
            <person name="Wang X.-M."/>
            <person name="Qiu X.-J."/>
            <person name="Liu H."/>
            <person name="Zhou S.-S."/>
            <person name="Jia K.-H."/>
            <person name="Nie S."/>
            <person name="Bao Y.-T."/>
            <person name="Zhang R.-G."/>
            <person name="Yun Q.-Z."/>
            <person name="Chai Y.-H."/>
            <person name="Lu J.-Y."/>
            <person name="Li Y."/>
            <person name="Zhao S.-W."/>
            <person name="Mao J.-F."/>
            <person name="Jia S.-G."/>
            <person name="Mao Y.-M."/>
        </authorList>
    </citation>
    <scope>NUCLEOTIDE SEQUENCE</scope>
    <source>
        <strain evidence="2">AT0</strain>
        <tissue evidence="2">Leaf</tissue>
    </source>
</reference>
<proteinExistence type="predicted"/>
<feature type="domain" description="Agenet" evidence="1">
    <location>
        <begin position="72"/>
        <end position="127"/>
    </location>
</feature>
<dbReference type="OrthoDB" id="1184447at2759"/>
<dbReference type="PANTHER" id="PTHR31917:SF148">
    <property type="entry name" value="DUF724 DOMAIN-CONTAINING PROTEIN 2"/>
    <property type="match status" value="1"/>
</dbReference>
<dbReference type="InterPro" id="IPR014002">
    <property type="entry name" value="Agenet_dom_plant"/>
</dbReference>
<dbReference type="SMART" id="SM00743">
    <property type="entry name" value="Agenet"/>
    <property type="match status" value="2"/>
</dbReference>
<evidence type="ECO:0000259" key="1">
    <source>
        <dbReference type="SMART" id="SM00743"/>
    </source>
</evidence>
<sequence>MAFTRGEEVEVCSKEDGFLGSYYAATIVSRLDNGMYVVKYKDLLENDESRPLVETVFKHEVRPVPPEIVSAAAFAYLDKVDAFANDGWWVGKITAKQGSDYYVYFETTGDEIAYPVSHLRFHLDWRFGKWISSKKSLLLRSSASPSS</sequence>
<gene>
    <name evidence="2" type="ORF">FEM48_Zijuj04G0141500</name>
</gene>
<dbReference type="Gene3D" id="2.30.30.140">
    <property type="match status" value="1"/>
</dbReference>
<dbReference type="AlphaFoldDB" id="A0A978VKB9"/>
<organism evidence="2 3">
    <name type="scientific">Ziziphus jujuba var. spinosa</name>
    <dbReference type="NCBI Taxonomy" id="714518"/>
    <lineage>
        <taxon>Eukaryota</taxon>
        <taxon>Viridiplantae</taxon>
        <taxon>Streptophyta</taxon>
        <taxon>Embryophyta</taxon>
        <taxon>Tracheophyta</taxon>
        <taxon>Spermatophyta</taxon>
        <taxon>Magnoliopsida</taxon>
        <taxon>eudicotyledons</taxon>
        <taxon>Gunneridae</taxon>
        <taxon>Pentapetalae</taxon>
        <taxon>rosids</taxon>
        <taxon>fabids</taxon>
        <taxon>Rosales</taxon>
        <taxon>Rhamnaceae</taxon>
        <taxon>Paliureae</taxon>
        <taxon>Ziziphus</taxon>
    </lineage>
</organism>
<accession>A0A978VKB9</accession>
<dbReference type="PANTHER" id="PTHR31917">
    <property type="entry name" value="AGENET DOMAIN-CONTAINING PROTEIN-RELATED"/>
    <property type="match status" value="1"/>
</dbReference>
<dbReference type="EMBL" id="JAEACU010000004">
    <property type="protein sequence ID" value="KAH7533538.1"/>
    <property type="molecule type" value="Genomic_DNA"/>
</dbReference>
<comment type="caution">
    <text evidence="2">The sequence shown here is derived from an EMBL/GenBank/DDBJ whole genome shotgun (WGS) entry which is preliminary data.</text>
</comment>
<dbReference type="InterPro" id="IPR008395">
    <property type="entry name" value="Agenet-like_dom"/>
</dbReference>
<dbReference type="CDD" id="cd20406">
    <property type="entry name" value="Tudor_Agenet_AtDUF_rpt2_4"/>
    <property type="match status" value="1"/>
</dbReference>